<gene>
    <name evidence="7" type="ORF">BECKFW1821A_GA0114235_10286</name>
    <name evidence="8" type="ORF">BECKFW1821B_GA0114236_101345</name>
</gene>
<protein>
    <recommendedName>
        <fullName evidence="4">NADPH:quinone reductase</fullName>
        <ecNumber evidence="4">1.6.5.5</ecNumber>
    </recommendedName>
</protein>
<reference evidence="7" key="1">
    <citation type="submission" date="2019-02" db="EMBL/GenBank/DDBJ databases">
        <authorList>
            <person name="Gruber-Vodicka R. H."/>
            <person name="Seah K. B. B."/>
        </authorList>
    </citation>
    <scope>NUCLEOTIDE SEQUENCE</scope>
    <source>
        <strain evidence="8">BECK_BZ106</strain>
        <strain evidence="7">BECK_BZ15</strain>
    </source>
</reference>
<sequence>MPKAIRIHELGGPEKLRWEELPISDPGPDEVRVRHTAIGLNFIDIYHRTGLYPVPALPFTPGIEAAGIVEAIGSEVWARVPNVKVGDRVVYATPPVGAYAEVRLIDANRLVPIPEEIDDRTAAALLLKGMTAQYLLRQTYPVKAGDAVLIHAVAGGVGLMLCQWAAHLGALVIGTVGSEEKAMLATAHGCQHTILYSQEDFVARIKEITDGRGVHVVYDSIGKDTFTDSLDCLRPRGMMVSFGQSAGSVPPFDIAGLSTRGSLFLTRPTLMDYTRSREDLIATAKETFEVVRNGIVRVNINQEFPLQAAADAHFALEGRKTTGSTVLIP</sequence>
<dbReference type="EMBL" id="CAADEW010000028">
    <property type="protein sequence ID" value="VFJ50591.1"/>
    <property type="molecule type" value="Genomic_DNA"/>
</dbReference>
<evidence type="ECO:0000256" key="3">
    <source>
        <dbReference type="ARBA" id="ARBA00023002"/>
    </source>
</evidence>
<dbReference type="GO" id="GO:0070402">
    <property type="term" value="F:NADPH binding"/>
    <property type="evidence" value="ECO:0007669"/>
    <property type="project" value="TreeGrafter"/>
</dbReference>
<comment type="similarity">
    <text evidence="1">Belongs to the zinc-containing alcohol dehydrogenase family. Quinone oxidoreductase subfamily.</text>
</comment>
<organism evidence="7">
    <name type="scientific">Candidatus Kentrum sp. FW</name>
    <dbReference type="NCBI Taxonomy" id="2126338"/>
    <lineage>
        <taxon>Bacteria</taxon>
        <taxon>Pseudomonadati</taxon>
        <taxon>Pseudomonadota</taxon>
        <taxon>Gammaproteobacteria</taxon>
        <taxon>Candidatus Kentrum</taxon>
    </lineage>
</organism>
<dbReference type="GO" id="GO:0005829">
    <property type="term" value="C:cytosol"/>
    <property type="evidence" value="ECO:0007669"/>
    <property type="project" value="TreeGrafter"/>
</dbReference>
<dbReference type="GO" id="GO:0003960">
    <property type="term" value="F:quinone reductase (NADPH) activity"/>
    <property type="evidence" value="ECO:0007669"/>
    <property type="project" value="UniProtKB-EC"/>
</dbReference>
<dbReference type="CDD" id="cd05286">
    <property type="entry name" value="QOR2"/>
    <property type="match status" value="1"/>
</dbReference>
<dbReference type="FunFam" id="3.40.50.720:FF:000053">
    <property type="entry name" value="Quinone oxidoreductase 1"/>
    <property type="match status" value="1"/>
</dbReference>
<evidence type="ECO:0000313" key="7">
    <source>
        <dbReference type="EMBL" id="VFJ50591.1"/>
    </source>
</evidence>
<dbReference type="SUPFAM" id="SSF51735">
    <property type="entry name" value="NAD(P)-binding Rossmann-fold domains"/>
    <property type="match status" value="1"/>
</dbReference>
<evidence type="ECO:0000256" key="1">
    <source>
        <dbReference type="ARBA" id="ARBA00010371"/>
    </source>
</evidence>
<keyword evidence="2" id="KW-0521">NADP</keyword>
<evidence type="ECO:0000256" key="2">
    <source>
        <dbReference type="ARBA" id="ARBA00022857"/>
    </source>
</evidence>
<name>A0A450SDF0_9GAMM</name>
<dbReference type="NCBIfam" id="NF008024">
    <property type="entry name" value="PRK10754.1"/>
    <property type="match status" value="1"/>
</dbReference>
<evidence type="ECO:0000256" key="4">
    <source>
        <dbReference type="ARBA" id="ARBA00038919"/>
    </source>
</evidence>
<dbReference type="InterPro" id="IPR011032">
    <property type="entry name" value="GroES-like_sf"/>
</dbReference>
<dbReference type="EC" id="1.6.5.5" evidence="4"/>
<dbReference type="Pfam" id="PF08240">
    <property type="entry name" value="ADH_N"/>
    <property type="match status" value="1"/>
</dbReference>
<dbReference type="GO" id="GO:0035925">
    <property type="term" value="F:mRNA 3'-UTR AU-rich region binding"/>
    <property type="evidence" value="ECO:0007669"/>
    <property type="project" value="TreeGrafter"/>
</dbReference>
<dbReference type="InterPro" id="IPR020843">
    <property type="entry name" value="ER"/>
</dbReference>
<dbReference type="Gene3D" id="3.40.50.720">
    <property type="entry name" value="NAD(P)-binding Rossmann-like Domain"/>
    <property type="match status" value="1"/>
</dbReference>
<evidence type="ECO:0000313" key="8">
    <source>
        <dbReference type="EMBL" id="VFJ53012.1"/>
    </source>
</evidence>
<evidence type="ECO:0000259" key="6">
    <source>
        <dbReference type="SMART" id="SM00829"/>
    </source>
</evidence>
<dbReference type="AlphaFoldDB" id="A0A450SDF0"/>
<proteinExistence type="inferred from homology"/>
<dbReference type="InterPro" id="IPR036291">
    <property type="entry name" value="NAD(P)-bd_dom_sf"/>
</dbReference>
<accession>A0A450SDF0</accession>
<dbReference type="SMART" id="SM00829">
    <property type="entry name" value="PKS_ER"/>
    <property type="match status" value="1"/>
</dbReference>
<feature type="domain" description="Enoyl reductase (ER)" evidence="6">
    <location>
        <begin position="11"/>
        <end position="327"/>
    </location>
</feature>
<dbReference type="InterPro" id="IPR047618">
    <property type="entry name" value="QOR-like"/>
</dbReference>
<comment type="catalytic activity">
    <reaction evidence="5">
        <text>2 a quinone + NADPH + H(+) = 2 a 1,4-benzosemiquinone + NADP(+)</text>
        <dbReference type="Rhea" id="RHEA:14269"/>
        <dbReference type="ChEBI" id="CHEBI:15378"/>
        <dbReference type="ChEBI" id="CHEBI:57783"/>
        <dbReference type="ChEBI" id="CHEBI:58349"/>
        <dbReference type="ChEBI" id="CHEBI:132124"/>
        <dbReference type="ChEBI" id="CHEBI:134225"/>
        <dbReference type="EC" id="1.6.5.5"/>
    </reaction>
</comment>
<dbReference type="InterPro" id="IPR013149">
    <property type="entry name" value="ADH-like_C"/>
</dbReference>
<keyword evidence="3" id="KW-0560">Oxidoreductase</keyword>
<dbReference type="EMBL" id="CAADFD010000013">
    <property type="protein sequence ID" value="VFJ53012.1"/>
    <property type="molecule type" value="Genomic_DNA"/>
</dbReference>
<dbReference type="Pfam" id="PF00107">
    <property type="entry name" value="ADH_zinc_N"/>
    <property type="match status" value="1"/>
</dbReference>
<dbReference type="PANTHER" id="PTHR48106:SF13">
    <property type="entry name" value="QUINONE OXIDOREDUCTASE-RELATED"/>
    <property type="match status" value="1"/>
</dbReference>
<dbReference type="PANTHER" id="PTHR48106">
    <property type="entry name" value="QUINONE OXIDOREDUCTASE PIG3-RELATED"/>
    <property type="match status" value="1"/>
</dbReference>
<dbReference type="Gene3D" id="3.90.180.10">
    <property type="entry name" value="Medium-chain alcohol dehydrogenases, catalytic domain"/>
    <property type="match status" value="1"/>
</dbReference>
<evidence type="ECO:0000256" key="5">
    <source>
        <dbReference type="ARBA" id="ARBA00048980"/>
    </source>
</evidence>
<dbReference type="InterPro" id="IPR013154">
    <property type="entry name" value="ADH-like_N"/>
</dbReference>
<dbReference type="SUPFAM" id="SSF50129">
    <property type="entry name" value="GroES-like"/>
    <property type="match status" value="1"/>
</dbReference>